<reference evidence="1 2" key="1">
    <citation type="submission" date="2018-12" db="EMBL/GenBank/DDBJ databases">
        <authorList>
            <person name="Grouzdev D.S."/>
            <person name="Krutkina M.S."/>
        </authorList>
    </citation>
    <scope>NUCLEOTIDE SEQUENCE [LARGE SCALE GENOMIC DNA]</scope>
    <source>
        <strain evidence="1 2">RmlP026</strain>
    </source>
</reference>
<dbReference type="InterPro" id="IPR007729">
    <property type="entry name" value="DGOK"/>
</dbReference>
<gene>
    <name evidence="1" type="ORF">D3273_07330</name>
</gene>
<dbReference type="GO" id="GO:0008671">
    <property type="term" value="F:2-dehydro-3-deoxygalactonokinase activity"/>
    <property type="evidence" value="ECO:0007669"/>
    <property type="project" value="InterPro"/>
</dbReference>
<dbReference type="EMBL" id="QYBB01000006">
    <property type="protein sequence ID" value="RYC32547.1"/>
    <property type="molecule type" value="Genomic_DNA"/>
</dbReference>
<keyword evidence="1" id="KW-0808">Transferase</keyword>
<evidence type="ECO:0000313" key="1">
    <source>
        <dbReference type="EMBL" id="RYC32547.1"/>
    </source>
</evidence>
<keyword evidence="2" id="KW-1185">Reference proteome</keyword>
<dbReference type="Proteomes" id="UP000290759">
    <property type="component" value="Unassembled WGS sequence"/>
</dbReference>
<dbReference type="Pfam" id="PF05035">
    <property type="entry name" value="DGOK"/>
    <property type="match status" value="1"/>
</dbReference>
<accession>A0A4Q2UBJ6</accession>
<dbReference type="InterPro" id="IPR042258">
    <property type="entry name" value="DGOK_N"/>
</dbReference>
<dbReference type="InterPro" id="IPR042257">
    <property type="entry name" value="DGOK_C"/>
</dbReference>
<comment type="caution">
    <text evidence="1">The sequence shown here is derived from an EMBL/GenBank/DDBJ whole genome shotgun (WGS) entry which is preliminary data.</text>
</comment>
<dbReference type="Gene3D" id="3.30.420.310">
    <property type="entry name" value="2-keto-3-deoxy-galactonokinase, C-terminal domain"/>
    <property type="match status" value="1"/>
</dbReference>
<name>A0A4Q2UBJ6_9HYPH</name>
<dbReference type="Gene3D" id="3.30.420.300">
    <property type="entry name" value="2-keto-3-deoxy-galactonokinase, substrate binding domain"/>
    <property type="match status" value="1"/>
</dbReference>
<sequence length="299" mass="30705">MILPSFIAVDWGTTRLRASLVGADGSVVATVGSDAGVQSVAAGGFPAALDAACRPWFDADPDLPVLMAGMVGSRNGWAEAPYAPCPAGAEEIAARLLALPGAGRRVSIVPGVDCRWADGAYDVMRGEETQALGTGVRDGLLALPGTHGKWIEMRDGRIARFATFVTGELFAAVSSSFVGRLAAEPHDDPAGAALAAGASKVPGGLTRALFQARARALAGDLPPAGVRPFLSRLMVEAEIAGALDLFGRPDAVHLVSGEPQRSIYRAALAERGLAVHDHDTPTVTLAGLKAIMRAAALGL</sequence>
<keyword evidence="1" id="KW-0418">Kinase</keyword>
<dbReference type="GO" id="GO:0034194">
    <property type="term" value="P:D-galactonate catabolic process"/>
    <property type="evidence" value="ECO:0007669"/>
    <property type="project" value="InterPro"/>
</dbReference>
<evidence type="ECO:0000313" key="2">
    <source>
        <dbReference type="Proteomes" id="UP000290759"/>
    </source>
</evidence>
<dbReference type="OrthoDB" id="256574at2"/>
<dbReference type="RefSeq" id="WP_129225027.1">
    <property type="nucleotide sequence ID" value="NZ_QYBB01000006.1"/>
</dbReference>
<protein>
    <submittedName>
        <fullName evidence="1">2-dehydro-3-deoxygalactonokinase</fullName>
    </submittedName>
</protein>
<organism evidence="1 2">
    <name type="scientific">Lichenibacterium minor</name>
    <dbReference type="NCBI Taxonomy" id="2316528"/>
    <lineage>
        <taxon>Bacteria</taxon>
        <taxon>Pseudomonadati</taxon>
        <taxon>Pseudomonadota</taxon>
        <taxon>Alphaproteobacteria</taxon>
        <taxon>Hyphomicrobiales</taxon>
        <taxon>Lichenihabitantaceae</taxon>
        <taxon>Lichenibacterium</taxon>
    </lineage>
</organism>
<dbReference type="AlphaFoldDB" id="A0A4Q2UBJ6"/>
<reference evidence="1 2" key="2">
    <citation type="submission" date="2019-02" db="EMBL/GenBank/DDBJ databases">
        <title>'Lichenibacterium ramalinii' gen. nov. sp. nov., 'Lichenibacterium minor' gen. nov. sp. nov.</title>
        <authorList>
            <person name="Pankratov T."/>
        </authorList>
    </citation>
    <scope>NUCLEOTIDE SEQUENCE [LARGE SCALE GENOMIC DNA]</scope>
    <source>
        <strain evidence="1 2">RmlP026</strain>
    </source>
</reference>
<proteinExistence type="predicted"/>